<name>A0A9N9JEX7_9GLOM</name>
<proteinExistence type="predicted"/>
<dbReference type="OrthoDB" id="2379186at2759"/>
<dbReference type="Proteomes" id="UP000789759">
    <property type="component" value="Unassembled WGS sequence"/>
</dbReference>
<dbReference type="PROSITE" id="PS50011">
    <property type="entry name" value="PROTEIN_KINASE_DOM"/>
    <property type="match status" value="1"/>
</dbReference>
<dbReference type="Gene3D" id="1.10.510.10">
    <property type="entry name" value="Transferase(Phosphotransferase) domain 1"/>
    <property type="match status" value="1"/>
</dbReference>
<accession>A0A9N9JEX7</accession>
<feature type="non-terminal residue" evidence="2">
    <location>
        <position position="486"/>
    </location>
</feature>
<organism evidence="2 3">
    <name type="scientific">Cetraspora pellucida</name>
    <dbReference type="NCBI Taxonomy" id="1433469"/>
    <lineage>
        <taxon>Eukaryota</taxon>
        <taxon>Fungi</taxon>
        <taxon>Fungi incertae sedis</taxon>
        <taxon>Mucoromycota</taxon>
        <taxon>Glomeromycotina</taxon>
        <taxon>Glomeromycetes</taxon>
        <taxon>Diversisporales</taxon>
        <taxon>Gigasporaceae</taxon>
        <taxon>Cetraspora</taxon>
    </lineage>
</organism>
<evidence type="ECO:0000259" key="1">
    <source>
        <dbReference type="PROSITE" id="PS50011"/>
    </source>
</evidence>
<dbReference type="InterPro" id="IPR011009">
    <property type="entry name" value="Kinase-like_dom_sf"/>
</dbReference>
<keyword evidence="3" id="KW-1185">Reference proteome</keyword>
<evidence type="ECO:0000313" key="3">
    <source>
        <dbReference type="Proteomes" id="UP000789759"/>
    </source>
</evidence>
<dbReference type="InterPro" id="IPR000719">
    <property type="entry name" value="Prot_kinase_dom"/>
</dbReference>
<dbReference type="GO" id="GO:0005524">
    <property type="term" value="F:ATP binding"/>
    <property type="evidence" value="ECO:0007669"/>
    <property type="project" value="InterPro"/>
</dbReference>
<dbReference type="EMBL" id="CAJVQA010023599">
    <property type="protein sequence ID" value="CAG8779046.1"/>
    <property type="molecule type" value="Genomic_DNA"/>
</dbReference>
<dbReference type="SUPFAM" id="SSF56112">
    <property type="entry name" value="Protein kinase-like (PK-like)"/>
    <property type="match status" value="1"/>
</dbReference>
<reference evidence="2" key="1">
    <citation type="submission" date="2021-06" db="EMBL/GenBank/DDBJ databases">
        <authorList>
            <person name="Kallberg Y."/>
            <person name="Tangrot J."/>
            <person name="Rosling A."/>
        </authorList>
    </citation>
    <scope>NUCLEOTIDE SEQUENCE</scope>
    <source>
        <strain evidence="2">FL966</strain>
    </source>
</reference>
<feature type="domain" description="Protein kinase" evidence="1">
    <location>
        <begin position="177"/>
        <end position="486"/>
    </location>
</feature>
<dbReference type="GO" id="GO:0004672">
    <property type="term" value="F:protein kinase activity"/>
    <property type="evidence" value="ECO:0007669"/>
    <property type="project" value="InterPro"/>
</dbReference>
<protein>
    <submittedName>
        <fullName evidence="2">16252_t:CDS:1</fullName>
    </submittedName>
</protein>
<comment type="caution">
    <text evidence="2">The sequence shown here is derived from an EMBL/GenBank/DDBJ whole genome shotgun (WGS) entry which is preliminary data.</text>
</comment>
<dbReference type="AlphaFoldDB" id="A0A9N9JEX7"/>
<gene>
    <name evidence="2" type="ORF">CPELLU_LOCUS16281</name>
</gene>
<sequence length="486" mass="55922">QKLQVAPSILVTPKDISIEIIKQLIQSPDQLPHKSDLTNFLNENPPVKIPLAPNLFYQISTTGPDGITEEERDTYFILSTEAECTFLFAKLLGQLIYPPSYGKTEDSYHYLWDCIIKNTLELFGMHIASLPTLEFDRNTNKRTSTGRNRPDMVVLVRNVCPFRGEEKSREEAGDPSSELVDKIKDWTYGDAPYIFAYYAIGAQVTFVALYKPENKKRKLNICSERIAEFDLGRLSDRIRIMNFLRNICRILPIIVNLCPTRDSPEFQTMIRPNGTIIELGYAIKKKFADEEQVTHLKEIYGMLRANDIRFSDKLEHSSTHSINLSPRGEQREPNDLKELLQALICILTCLKQGMHEIKPKPIMHRDVRWPNIIRHYDGYQRFILIDFDNATFSPADEPLEEFSESGHAPEMLIKKHNYKVDIWGVGNLIGSCNVTGIPPELLSFSTDLCKHNPNNRPTTSVALDRAKDMFREWFPNDDWLERIETA</sequence>
<evidence type="ECO:0000313" key="2">
    <source>
        <dbReference type="EMBL" id="CAG8779046.1"/>
    </source>
</evidence>